<evidence type="ECO:0000259" key="10">
    <source>
        <dbReference type="PROSITE" id="PS50893"/>
    </source>
</evidence>
<evidence type="ECO:0000313" key="11">
    <source>
        <dbReference type="EMBL" id="SHN45253.1"/>
    </source>
</evidence>
<dbReference type="GO" id="GO:0005886">
    <property type="term" value="C:plasma membrane"/>
    <property type="evidence" value="ECO:0007669"/>
    <property type="project" value="UniProtKB-SubCell"/>
</dbReference>
<dbReference type="InterPro" id="IPR003439">
    <property type="entry name" value="ABC_transporter-like_ATP-bd"/>
</dbReference>
<dbReference type="PANTHER" id="PTHR45772:SF1">
    <property type="entry name" value="ABC TRANSPORTER ATP-BINDING PROTEIN"/>
    <property type="match status" value="1"/>
</dbReference>
<feature type="transmembrane region" description="Helical" evidence="9">
    <location>
        <begin position="424"/>
        <end position="443"/>
    </location>
</feature>
<dbReference type="InterPro" id="IPR032823">
    <property type="entry name" value="BCA_ABC_TP_C"/>
</dbReference>
<dbReference type="RefSeq" id="WP_073261942.1">
    <property type="nucleotide sequence ID" value="NZ_FRCS01000011.1"/>
</dbReference>
<feature type="transmembrane region" description="Helical" evidence="9">
    <location>
        <begin position="281"/>
        <end position="301"/>
    </location>
</feature>
<dbReference type="AlphaFoldDB" id="A0A1M7RG45"/>
<dbReference type="CDD" id="cd06581">
    <property type="entry name" value="TM_PBP1_LivM_like"/>
    <property type="match status" value="1"/>
</dbReference>
<evidence type="ECO:0000256" key="8">
    <source>
        <dbReference type="ARBA" id="ARBA00023136"/>
    </source>
</evidence>
<feature type="transmembrane region" description="Helical" evidence="9">
    <location>
        <begin position="206"/>
        <end position="226"/>
    </location>
</feature>
<keyword evidence="12" id="KW-1185">Reference proteome</keyword>
<dbReference type="PROSITE" id="PS50893">
    <property type="entry name" value="ABC_TRANSPORTER_2"/>
    <property type="match status" value="1"/>
</dbReference>
<dbReference type="Pfam" id="PF02653">
    <property type="entry name" value="BPD_transp_2"/>
    <property type="match status" value="2"/>
</dbReference>
<feature type="transmembrane region" description="Helical" evidence="9">
    <location>
        <begin position="112"/>
        <end position="137"/>
    </location>
</feature>
<evidence type="ECO:0000256" key="2">
    <source>
        <dbReference type="ARBA" id="ARBA00022448"/>
    </source>
</evidence>
<feature type="domain" description="ABC transporter" evidence="10">
    <location>
        <begin position="675"/>
        <end position="902"/>
    </location>
</feature>
<dbReference type="SUPFAM" id="SSF52540">
    <property type="entry name" value="P-loop containing nucleoside triphosphate hydrolases"/>
    <property type="match status" value="1"/>
</dbReference>
<dbReference type="InterPro" id="IPR027417">
    <property type="entry name" value="P-loop_NTPase"/>
</dbReference>
<dbReference type="PANTHER" id="PTHR45772">
    <property type="entry name" value="CONSERVED COMPONENT OF ABC TRANSPORTER FOR NATURAL AMINO ACIDS-RELATED"/>
    <property type="match status" value="1"/>
</dbReference>
<feature type="transmembrane region" description="Helical" evidence="9">
    <location>
        <begin position="349"/>
        <end position="367"/>
    </location>
</feature>
<dbReference type="Gene3D" id="3.40.50.300">
    <property type="entry name" value="P-loop containing nucleotide triphosphate hydrolases"/>
    <property type="match status" value="1"/>
</dbReference>
<name>A0A1M7RG45_9ACTN</name>
<evidence type="ECO:0000256" key="7">
    <source>
        <dbReference type="ARBA" id="ARBA00022989"/>
    </source>
</evidence>
<accession>A0A1M7RG45</accession>
<keyword evidence="2" id="KW-0813">Transport</keyword>
<keyword evidence="5" id="KW-0547">Nucleotide-binding</keyword>
<keyword evidence="4 9" id="KW-0812">Transmembrane</keyword>
<keyword evidence="8 9" id="KW-0472">Membrane</keyword>
<dbReference type="InterPro" id="IPR043428">
    <property type="entry name" value="LivM-like"/>
</dbReference>
<reference evidence="11 12" key="1">
    <citation type="submission" date="2016-11" db="EMBL/GenBank/DDBJ databases">
        <authorList>
            <person name="Jaros S."/>
            <person name="Januszkiewicz K."/>
            <person name="Wedrychowicz H."/>
        </authorList>
    </citation>
    <scope>NUCLEOTIDE SEQUENCE [LARGE SCALE GENOMIC DNA]</scope>
    <source>
        <strain evidence="11 12">DSM 46144</strain>
    </source>
</reference>
<dbReference type="CDD" id="cd06582">
    <property type="entry name" value="TM_PBP1_LivH_like"/>
    <property type="match status" value="1"/>
</dbReference>
<feature type="transmembrane region" description="Helical" evidence="9">
    <location>
        <begin position="477"/>
        <end position="495"/>
    </location>
</feature>
<feature type="transmembrane region" description="Helical" evidence="9">
    <location>
        <begin position="577"/>
        <end position="596"/>
    </location>
</feature>
<keyword evidence="6" id="KW-0067">ATP-binding</keyword>
<comment type="subcellular location">
    <subcellularLocation>
        <location evidence="1">Cell membrane</location>
        <topology evidence="1">Multi-pass membrane protein</topology>
    </subcellularLocation>
</comment>
<evidence type="ECO:0000256" key="1">
    <source>
        <dbReference type="ARBA" id="ARBA00004651"/>
    </source>
</evidence>
<evidence type="ECO:0000256" key="6">
    <source>
        <dbReference type="ARBA" id="ARBA00022840"/>
    </source>
</evidence>
<feature type="transmembrane region" description="Helical" evidence="9">
    <location>
        <begin position="157"/>
        <end position="175"/>
    </location>
</feature>
<evidence type="ECO:0000256" key="4">
    <source>
        <dbReference type="ARBA" id="ARBA00022692"/>
    </source>
</evidence>
<proteinExistence type="predicted"/>
<feature type="transmembrane region" description="Helical" evidence="9">
    <location>
        <begin position="399"/>
        <end position="417"/>
    </location>
</feature>
<dbReference type="InterPro" id="IPR003593">
    <property type="entry name" value="AAA+_ATPase"/>
</dbReference>
<dbReference type="CDD" id="cd03219">
    <property type="entry name" value="ABC_Mj1267_LivG_branched"/>
    <property type="match status" value="1"/>
</dbReference>
<organism evidence="11 12">
    <name type="scientific">Cryptosporangium aurantiacum</name>
    <dbReference type="NCBI Taxonomy" id="134849"/>
    <lineage>
        <taxon>Bacteria</taxon>
        <taxon>Bacillati</taxon>
        <taxon>Actinomycetota</taxon>
        <taxon>Actinomycetes</taxon>
        <taxon>Cryptosporangiales</taxon>
        <taxon>Cryptosporangiaceae</taxon>
        <taxon>Cryptosporangium</taxon>
    </lineage>
</organism>
<feature type="transmembrane region" description="Helical" evidence="9">
    <location>
        <begin position="33"/>
        <end position="50"/>
    </location>
</feature>
<dbReference type="Pfam" id="PF12399">
    <property type="entry name" value="BCA_ABC_TP_C"/>
    <property type="match status" value="1"/>
</dbReference>
<evidence type="ECO:0000256" key="3">
    <source>
        <dbReference type="ARBA" id="ARBA00022475"/>
    </source>
</evidence>
<dbReference type="InterPro" id="IPR051120">
    <property type="entry name" value="ABC_AA/LPS_Transport"/>
</dbReference>
<dbReference type="Proteomes" id="UP000184440">
    <property type="component" value="Unassembled WGS sequence"/>
</dbReference>
<feature type="transmembrane region" description="Helical" evidence="9">
    <location>
        <begin position="608"/>
        <end position="633"/>
    </location>
</feature>
<dbReference type="SMART" id="SM00382">
    <property type="entry name" value="AAA"/>
    <property type="match status" value="1"/>
</dbReference>
<protein>
    <submittedName>
        <fullName evidence="11">ABC-type branched-chain amino acid transport system, ATPase component</fullName>
    </submittedName>
</protein>
<keyword evidence="3" id="KW-1003">Cell membrane</keyword>
<evidence type="ECO:0000256" key="9">
    <source>
        <dbReference type="SAM" id="Phobius"/>
    </source>
</evidence>
<dbReference type="OrthoDB" id="9805514at2"/>
<dbReference type="GO" id="GO:0016887">
    <property type="term" value="F:ATP hydrolysis activity"/>
    <property type="evidence" value="ECO:0007669"/>
    <property type="project" value="InterPro"/>
</dbReference>
<sequence>MSHLAALLLGLGNGAVFAALALALVLTFRSSGVINFATGAVALTVAYVYAGLRDGELLVLVVPGLPPTVDIGQPWGLMPAVVLALLVGAGLGALLYAAVFRPLRAAPPLAQAVASLGVLVVIQALLAIRLGGAPVSVEAIFPASRWELGSLTVLSDRFWLAVSVLVLTVVLTLAFRYTRFGLLTRATAETRLGAYLSGVSTDRVALANWMLSATVAGAAGILIAPLTPLTPGTYTLFIVPALAAAVVGGFQHLVPTVLAGLAIGMLQSEALTLAAEHSWMPQAGSAALIPLAVILVALLYTRRGIPARGQLLRQRLGRAGRPRGLVVPTVAGTALGVVALVFTEGTWRSAVIATFILAVIGLSLVVVTGYAGQVSLAQLALAGTAAFVLSALSDLPFPIAPLLAAAVATVVGVVVGLPALRLRGLSLGIVTLALAYAIEAAWFRNTDLVGTSGARVTQPTLFGLDLSVGTGEEFPRLPFGLLCLFVLVVTAWGVAKLRMSGLGSAMLAVRANERSAAGIGVDVVRVKILAFGLASFIAGIGGCLLAYRQSVVTFDSFTTLAGLALLSTAYLAGITSVYGGVLAGVMAAGGITAIAMDRWVHLGDWYQVVSGLGLIAVLLTNPEGLAGGGHDLVERVRRRFGRRRAAAPAATSDAGLGAARGAGLGAVGPGGGPRLEVSGLTVRYGGVTAVEDFAIRVASGEVVGLIGPNGAGKTSVIDALTGFARASGTVRLDGTSIDGLAPHVRARRGLGRTFQALELHDDLTVEENVGIAVHSGSRSAAVAEALDVVGIGHLADRVAEDLSQGERQLVSLARACAARPRVVLLDEPAAGLDSTESRRLGERIRAIARDSGAGVLLVDHDVSLVLDVCDRVYVLDFGHTIAAGTPEEIRADRAVVAAYLGRVHEAVAE</sequence>
<dbReference type="Pfam" id="PF00005">
    <property type="entry name" value="ABC_tran"/>
    <property type="match status" value="1"/>
</dbReference>
<keyword evidence="7 9" id="KW-1133">Transmembrane helix</keyword>
<feature type="transmembrane region" description="Helical" evidence="9">
    <location>
        <begin position="528"/>
        <end position="547"/>
    </location>
</feature>
<evidence type="ECO:0000313" key="12">
    <source>
        <dbReference type="Proteomes" id="UP000184440"/>
    </source>
</evidence>
<dbReference type="EMBL" id="FRCS01000011">
    <property type="protein sequence ID" value="SHN45253.1"/>
    <property type="molecule type" value="Genomic_DNA"/>
</dbReference>
<dbReference type="InterPro" id="IPR001851">
    <property type="entry name" value="ABC_transp_permease"/>
</dbReference>
<dbReference type="GO" id="GO:0005524">
    <property type="term" value="F:ATP binding"/>
    <property type="evidence" value="ECO:0007669"/>
    <property type="project" value="UniProtKB-KW"/>
</dbReference>
<dbReference type="STRING" id="134849.SAMN05443668_111217"/>
<feature type="transmembrane region" description="Helical" evidence="9">
    <location>
        <begin position="322"/>
        <end position="343"/>
    </location>
</feature>
<gene>
    <name evidence="11" type="ORF">SAMN05443668_111217</name>
</gene>
<evidence type="ECO:0000256" key="5">
    <source>
        <dbReference type="ARBA" id="ARBA00022741"/>
    </source>
</evidence>
<dbReference type="GO" id="GO:0015658">
    <property type="term" value="F:branched-chain amino acid transmembrane transporter activity"/>
    <property type="evidence" value="ECO:0007669"/>
    <property type="project" value="InterPro"/>
</dbReference>
<feature type="transmembrane region" description="Helical" evidence="9">
    <location>
        <begin position="81"/>
        <end position="100"/>
    </location>
</feature>